<dbReference type="InterPro" id="IPR010559">
    <property type="entry name" value="Sig_transdc_His_kin_internal"/>
</dbReference>
<dbReference type="Proteomes" id="UP000198901">
    <property type="component" value="Unassembled WGS sequence"/>
</dbReference>
<dbReference type="GO" id="GO:0016020">
    <property type="term" value="C:membrane"/>
    <property type="evidence" value="ECO:0007669"/>
    <property type="project" value="InterPro"/>
</dbReference>
<feature type="transmembrane region" description="Helical" evidence="1">
    <location>
        <begin position="80"/>
        <end position="104"/>
    </location>
</feature>
<proteinExistence type="predicted"/>
<feature type="transmembrane region" description="Helical" evidence="1">
    <location>
        <begin position="116"/>
        <end position="136"/>
    </location>
</feature>
<evidence type="ECO:0000313" key="3">
    <source>
        <dbReference type="EMBL" id="SDL58672.1"/>
    </source>
</evidence>
<protein>
    <submittedName>
        <fullName evidence="3">Histidine kinase</fullName>
    </submittedName>
</protein>
<keyword evidence="4" id="KW-1185">Reference proteome</keyword>
<dbReference type="Pfam" id="PF06580">
    <property type="entry name" value="His_kinase"/>
    <property type="match status" value="1"/>
</dbReference>
<dbReference type="PANTHER" id="PTHR34220">
    <property type="entry name" value="SENSOR HISTIDINE KINASE YPDA"/>
    <property type="match status" value="1"/>
</dbReference>
<dbReference type="AlphaFoldDB" id="A0A1G9L9Q4"/>
<feature type="transmembrane region" description="Helical" evidence="1">
    <location>
        <begin position="12"/>
        <end position="31"/>
    </location>
</feature>
<dbReference type="InterPro" id="IPR050640">
    <property type="entry name" value="Bact_2-comp_sensor_kinase"/>
</dbReference>
<dbReference type="SUPFAM" id="SSF55874">
    <property type="entry name" value="ATPase domain of HSP90 chaperone/DNA topoisomerase II/histidine kinase"/>
    <property type="match status" value="1"/>
</dbReference>
<dbReference type="EMBL" id="FNGS01000002">
    <property type="protein sequence ID" value="SDL58672.1"/>
    <property type="molecule type" value="Genomic_DNA"/>
</dbReference>
<keyword evidence="3" id="KW-0808">Transferase</keyword>
<organism evidence="3 4">
    <name type="scientific">Siphonobacter aquaeclarae</name>
    <dbReference type="NCBI Taxonomy" id="563176"/>
    <lineage>
        <taxon>Bacteria</taxon>
        <taxon>Pseudomonadati</taxon>
        <taxon>Bacteroidota</taxon>
        <taxon>Cytophagia</taxon>
        <taxon>Cytophagales</taxon>
        <taxon>Cytophagaceae</taxon>
        <taxon>Siphonobacter</taxon>
    </lineage>
</organism>
<dbReference type="GO" id="GO:0000155">
    <property type="term" value="F:phosphorelay sensor kinase activity"/>
    <property type="evidence" value="ECO:0007669"/>
    <property type="project" value="InterPro"/>
</dbReference>
<gene>
    <name evidence="3" type="ORF">SAMN04488090_1329</name>
</gene>
<dbReference type="STRING" id="563176.SAMN04488090_1329"/>
<accession>A0A1G9L9Q4</accession>
<keyword evidence="1" id="KW-0812">Transmembrane</keyword>
<keyword evidence="1" id="KW-1133">Transmembrane helix</keyword>
<sequence length="345" mass="39272">MAEIQKNNRGRSVRRFIAASVIFALLVFVLMKVESPLNMTTRLFIILSVAAAGDVLYRLLSKSLSMVLSRKAELLSPNKLIASMILYGGFVAALVGLLLMYLIGWVLNVTFTFQDYFLNISLFAIISSAVIAIFSLRSFIERWRALLVMEEELKRAVLKAEFETLKNQVNPHFLFNSLNILSALIPEDPNNAVRLVERLSKVFRYNLQHTDRNTMDLATELRIAESYLFIHQMRFGENLRYETNIPAELHSQHIVTQSLLTLVENAIKHNECSGERPLMIRIEAGEGALIVRNPIQLKSRLQTDSTGIGLRNMEHRYRLLTDRRVIVTEENGEFIVKIPLLPSAA</sequence>
<dbReference type="InterPro" id="IPR036890">
    <property type="entry name" value="HATPase_C_sf"/>
</dbReference>
<evidence type="ECO:0000313" key="4">
    <source>
        <dbReference type="Proteomes" id="UP000198901"/>
    </source>
</evidence>
<dbReference type="Gene3D" id="3.30.565.10">
    <property type="entry name" value="Histidine kinase-like ATPase, C-terminal domain"/>
    <property type="match status" value="1"/>
</dbReference>
<feature type="transmembrane region" description="Helical" evidence="1">
    <location>
        <begin position="43"/>
        <end position="60"/>
    </location>
</feature>
<evidence type="ECO:0000259" key="2">
    <source>
        <dbReference type="Pfam" id="PF06580"/>
    </source>
</evidence>
<dbReference type="RefSeq" id="WP_176785475.1">
    <property type="nucleotide sequence ID" value="NZ_FNGS01000002.1"/>
</dbReference>
<keyword evidence="3" id="KW-0418">Kinase</keyword>
<reference evidence="3 4" key="1">
    <citation type="submission" date="2016-10" db="EMBL/GenBank/DDBJ databases">
        <authorList>
            <person name="de Groot N.N."/>
        </authorList>
    </citation>
    <scope>NUCLEOTIDE SEQUENCE [LARGE SCALE GENOMIC DNA]</scope>
    <source>
        <strain evidence="3 4">DSM 21668</strain>
    </source>
</reference>
<keyword evidence="1" id="KW-0472">Membrane</keyword>
<name>A0A1G9L9Q4_9BACT</name>
<dbReference type="PANTHER" id="PTHR34220:SF7">
    <property type="entry name" value="SENSOR HISTIDINE KINASE YPDA"/>
    <property type="match status" value="1"/>
</dbReference>
<feature type="domain" description="Signal transduction histidine kinase internal region" evidence="2">
    <location>
        <begin position="160"/>
        <end position="239"/>
    </location>
</feature>
<evidence type="ECO:0000256" key="1">
    <source>
        <dbReference type="SAM" id="Phobius"/>
    </source>
</evidence>